<dbReference type="STRING" id="56216.A0A1A6FZS9"/>
<dbReference type="InterPro" id="IPR001197">
    <property type="entry name" value="Ribosomal_uL16_euk_arch"/>
</dbReference>
<evidence type="ECO:0000313" key="5">
    <source>
        <dbReference type="Proteomes" id="UP000092124"/>
    </source>
</evidence>
<keyword evidence="3" id="KW-0687">Ribonucleoprotein</keyword>
<keyword evidence="2" id="KW-0689">Ribosomal protein</keyword>
<name>A0A1A6FZS9_NEOLE</name>
<gene>
    <name evidence="4" type="ORF">A6R68_10213</name>
</gene>
<dbReference type="EMBL" id="LZPO01113385">
    <property type="protein sequence ID" value="OBS58662.1"/>
    <property type="molecule type" value="Genomic_DNA"/>
</dbReference>
<dbReference type="GO" id="GO:0015934">
    <property type="term" value="C:large ribosomal subunit"/>
    <property type="evidence" value="ECO:0007669"/>
    <property type="project" value="UniProtKB-ARBA"/>
</dbReference>
<protein>
    <submittedName>
        <fullName evidence="4">Uncharacterized protein</fullName>
    </submittedName>
</protein>
<dbReference type="GO" id="GO:0006412">
    <property type="term" value="P:translation"/>
    <property type="evidence" value="ECO:0007669"/>
    <property type="project" value="InterPro"/>
</dbReference>
<evidence type="ECO:0000256" key="3">
    <source>
        <dbReference type="ARBA" id="ARBA00023274"/>
    </source>
</evidence>
<comment type="caution">
    <text evidence="4">The sequence shown here is derived from an EMBL/GenBank/DDBJ whole genome shotgun (WGS) entry which is preliminary data.</text>
</comment>
<evidence type="ECO:0000256" key="1">
    <source>
        <dbReference type="ARBA" id="ARBA00008931"/>
    </source>
</evidence>
<reference evidence="4 5" key="1">
    <citation type="submission" date="2016-06" db="EMBL/GenBank/DDBJ databases">
        <title>The Draft Genome Sequence and Annotation of the Desert Woodrat Neotoma lepida.</title>
        <authorList>
            <person name="Campbell M."/>
            <person name="Oakeson K.F."/>
            <person name="Yandell M."/>
            <person name="Halpert J.R."/>
            <person name="Dearing D."/>
        </authorList>
    </citation>
    <scope>NUCLEOTIDE SEQUENCE [LARGE SCALE GENOMIC DNA]</scope>
    <source>
        <strain evidence="4">417</strain>
        <tissue evidence="4">Liver</tissue>
    </source>
</reference>
<dbReference type="SUPFAM" id="SSF54686">
    <property type="entry name" value="Ribosomal protein L16p/L10e"/>
    <property type="match status" value="1"/>
</dbReference>
<dbReference type="Proteomes" id="UP000092124">
    <property type="component" value="Unassembled WGS sequence"/>
</dbReference>
<sequence length="135" mass="14980">KKAKIDEFIICDHMVSDEYEKLISEALEAAHICANKCMVKSCGKGEFHIQVILSMSSKSTSCCPVLTGSRQGTVARIHIGQVIISICTKLQNKALVTEGLHRAKFKYPGCQKIHISKKCGFTKFNTDEFEDIVAE</sequence>
<proteinExistence type="inferred from homology"/>
<keyword evidence="5" id="KW-1185">Reference proteome</keyword>
<dbReference type="InterPro" id="IPR047873">
    <property type="entry name" value="Ribosomal_uL16"/>
</dbReference>
<dbReference type="GO" id="GO:0003735">
    <property type="term" value="F:structural constituent of ribosome"/>
    <property type="evidence" value="ECO:0007669"/>
    <property type="project" value="InterPro"/>
</dbReference>
<evidence type="ECO:0000256" key="2">
    <source>
        <dbReference type="ARBA" id="ARBA00022980"/>
    </source>
</evidence>
<dbReference type="OrthoDB" id="10258869at2759"/>
<accession>A0A1A6FZS9</accession>
<evidence type="ECO:0000313" key="4">
    <source>
        <dbReference type="EMBL" id="OBS58662.1"/>
    </source>
</evidence>
<organism evidence="4 5">
    <name type="scientific">Neotoma lepida</name>
    <name type="common">Desert woodrat</name>
    <dbReference type="NCBI Taxonomy" id="56216"/>
    <lineage>
        <taxon>Eukaryota</taxon>
        <taxon>Metazoa</taxon>
        <taxon>Chordata</taxon>
        <taxon>Craniata</taxon>
        <taxon>Vertebrata</taxon>
        <taxon>Euteleostomi</taxon>
        <taxon>Mammalia</taxon>
        <taxon>Eutheria</taxon>
        <taxon>Euarchontoglires</taxon>
        <taxon>Glires</taxon>
        <taxon>Rodentia</taxon>
        <taxon>Myomorpha</taxon>
        <taxon>Muroidea</taxon>
        <taxon>Cricetidae</taxon>
        <taxon>Neotominae</taxon>
        <taxon>Neotoma</taxon>
    </lineage>
</organism>
<dbReference type="Gene3D" id="3.90.1170.10">
    <property type="entry name" value="Ribosomal protein L10e/L16"/>
    <property type="match status" value="1"/>
</dbReference>
<feature type="non-terminal residue" evidence="4">
    <location>
        <position position="135"/>
    </location>
</feature>
<comment type="similarity">
    <text evidence="1">Belongs to the universal ribosomal protein uL16 family.</text>
</comment>
<dbReference type="InterPro" id="IPR036920">
    <property type="entry name" value="Ribosomal_uL16_sf"/>
</dbReference>
<dbReference type="PANTHER" id="PTHR11726">
    <property type="entry name" value="60S RIBOSOMAL PROTEIN L10"/>
    <property type="match status" value="1"/>
</dbReference>
<feature type="non-terminal residue" evidence="4">
    <location>
        <position position="1"/>
    </location>
</feature>
<dbReference type="AlphaFoldDB" id="A0A1A6FZS9"/>
<dbReference type="Pfam" id="PF00252">
    <property type="entry name" value="Ribosomal_L16"/>
    <property type="match status" value="1"/>
</dbReference>